<gene>
    <name evidence="1" type="ORF">PLEPLA_LOCUS34179</name>
</gene>
<accession>A0A9N7VBD8</accession>
<dbReference type="EMBL" id="CADEAL010003915">
    <property type="protein sequence ID" value="CAB1446453.1"/>
    <property type="molecule type" value="Genomic_DNA"/>
</dbReference>
<reference evidence="1" key="1">
    <citation type="submission" date="2020-03" db="EMBL/GenBank/DDBJ databases">
        <authorList>
            <person name="Weist P."/>
        </authorList>
    </citation>
    <scope>NUCLEOTIDE SEQUENCE</scope>
</reference>
<comment type="caution">
    <text evidence="1">The sequence shown here is derived from an EMBL/GenBank/DDBJ whole genome shotgun (WGS) entry which is preliminary data.</text>
</comment>
<evidence type="ECO:0000313" key="2">
    <source>
        <dbReference type="Proteomes" id="UP001153269"/>
    </source>
</evidence>
<protein>
    <submittedName>
        <fullName evidence="1">Uncharacterized protein</fullName>
    </submittedName>
</protein>
<keyword evidence="2" id="KW-1185">Reference proteome</keyword>
<proteinExistence type="predicted"/>
<evidence type="ECO:0000313" key="1">
    <source>
        <dbReference type="EMBL" id="CAB1446453.1"/>
    </source>
</evidence>
<name>A0A9N7VBD8_PLEPL</name>
<organism evidence="1 2">
    <name type="scientific">Pleuronectes platessa</name>
    <name type="common">European plaice</name>
    <dbReference type="NCBI Taxonomy" id="8262"/>
    <lineage>
        <taxon>Eukaryota</taxon>
        <taxon>Metazoa</taxon>
        <taxon>Chordata</taxon>
        <taxon>Craniata</taxon>
        <taxon>Vertebrata</taxon>
        <taxon>Euteleostomi</taxon>
        <taxon>Actinopterygii</taxon>
        <taxon>Neopterygii</taxon>
        <taxon>Teleostei</taxon>
        <taxon>Neoteleostei</taxon>
        <taxon>Acanthomorphata</taxon>
        <taxon>Carangaria</taxon>
        <taxon>Pleuronectiformes</taxon>
        <taxon>Pleuronectoidei</taxon>
        <taxon>Pleuronectidae</taxon>
        <taxon>Pleuronectes</taxon>
    </lineage>
</organism>
<sequence length="150" mass="16212">MGGVGGLIRELKAAVGNGVVAQGQRVQKDVALVVFCRRHFVLGAAGCDREPHSLRHQTGVCQPGSSSLSVLVFAVRTPDSGWLLCRTDSDRQSDECTELPTGSLSFLRRSLPGHHPHVLEQSCPRSEPAPGIFILHTLLCLETAERRLHG</sequence>
<dbReference type="AlphaFoldDB" id="A0A9N7VBD8"/>
<dbReference type="Proteomes" id="UP001153269">
    <property type="component" value="Unassembled WGS sequence"/>
</dbReference>